<evidence type="ECO:0000256" key="4">
    <source>
        <dbReference type="ARBA" id="ARBA00023163"/>
    </source>
</evidence>
<dbReference type="InterPro" id="IPR036388">
    <property type="entry name" value="WH-like_DNA-bd_sf"/>
</dbReference>
<dbReference type="Pfam" id="PF00126">
    <property type="entry name" value="HTH_1"/>
    <property type="match status" value="1"/>
</dbReference>
<dbReference type="FunFam" id="1.10.10.10:FF:000001">
    <property type="entry name" value="LysR family transcriptional regulator"/>
    <property type="match status" value="1"/>
</dbReference>
<dbReference type="PROSITE" id="PS50931">
    <property type="entry name" value="HTH_LYSR"/>
    <property type="match status" value="1"/>
</dbReference>
<dbReference type="SUPFAM" id="SSF53850">
    <property type="entry name" value="Periplasmic binding protein-like II"/>
    <property type="match status" value="1"/>
</dbReference>
<evidence type="ECO:0000259" key="5">
    <source>
        <dbReference type="PROSITE" id="PS50931"/>
    </source>
</evidence>
<dbReference type="InterPro" id="IPR005119">
    <property type="entry name" value="LysR_subst-bd"/>
</dbReference>
<dbReference type="AlphaFoldDB" id="Q3BYX1"/>
<evidence type="ECO:0000256" key="3">
    <source>
        <dbReference type="ARBA" id="ARBA00023125"/>
    </source>
</evidence>
<protein>
    <submittedName>
        <fullName evidence="6">Transcriptional regulator, LysR family</fullName>
    </submittedName>
</protein>
<sequence length="334" mass="36030">MRCMAHAASRGCSHRAARLRARSKVIVEVEAQVDRIQEMTLFAALAEHTSFAGVARRLGISTATVTRTIAQLEARLGVLLVVRSTRTMRFTAAGQQYASDCRRLLAELEDVESRAAGLHTLPSGLLTVTAPQMFGALHVTPVVAHFLSRYPAMRARTLLVDRVVPLLEEGIDVAIRIGTLPDSSLTAIPVGSVRRMVCASPGYLAEHGIPQHPDRLPQHATISTSAAERAPKWAFRLDGRAHEVDVASRLSVSAFNAAIVAAVDGWGLTQVPSYQVRQHLQNGTLVSVLDAFEIAPEPVHVVHVEGRRGSSKVRTFVDECVAALRHDLGCADGG</sequence>
<comment type="similarity">
    <text evidence="1">Belongs to the LysR transcriptional regulatory family.</text>
</comment>
<dbReference type="Gene3D" id="1.10.10.10">
    <property type="entry name" value="Winged helix-like DNA-binding domain superfamily/Winged helix DNA-binding domain"/>
    <property type="match status" value="1"/>
</dbReference>
<keyword evidence="4" id="KW-0804">Transcription</keyword>
<evidence type="ECO:0000256" key="1">
    <source>
        <dbReference type="ARBA" id="ARBA00009437"/>
    </source>
</evidence>
<dbReference type="InterPro" id="IPR000847">
    <property type="entry name" value="LysR_HTH_N"/>
</dbReference>
<evidence type="ECO:0000256" key="2">
    <source>
        <dbReference type="ARBA" id="ARBA00023015"/>
    </source>
</evidence>
<dbReference type="HOGENOM" id="CLU_039613_16_2_6"/>
<keyword evidence="3" id="KW-0238">DNA-binding</keyword>
<reference evidence="6 7" key="1">
    <citation type="journal article" date="2005" name="J. Bacteriol.">
        <title>Insights into genome plasticity and pathogenicity of the plant pathogenic Bacterium Xanthomonas campestris pv. vesicatoria revealed by the complete genome sequence.</title>
        <authorList>
            <person name="Thieme F."/>
            <person name="Koebnik R."/>
            <person name="Bekel T."/>
            <person name="Berger C."/>
            <person name="Boch J."/>
            <person name="Buettner D."/>
            <person name="Caldana C."/>
            <person name="Gaigalat L."/>
            <person name="Goesmann A."/>
            <person name="Kay S."/>
            <person name="Kirchner O."/>
            <person name="Lanz C."/>
            <person name="Linke B."/>
            <person name="McHardy A.C."/>
            <person name="Meyer F."/>
            <person name="Mittenhuber G."/>
            <person name="Nies D.H."/>
            <person name="Niesbach-Kloesgen U."/>
            <person name="Patschkowski T."/>
            <person name="Rueckert C."/>
            <person name="Rupp O."/>
            <person name="Schneicker S."/>
            <person name="Schuster S.C."/>
            <person name="Vorhoelter F.J."/>
            <person name="Weber E."/>
            <person name="Puehler A."/>
            <person name="Bonas U."/>
            <person name="Bartels D."/>
            <person name="Kaiser O."/>
        </authorList>
    </citation>
    <scope>NUCLEOTIDE SEQUENCE [LARGE SCALE GENOMIC DNA]</scope>
    <source>
        <strain evidence="6 7">85-10</strain>
    </source>
</reference>
<dbReference type="GO" id="GO:0006351">
    <property type="term" value="P:DNA-templated transcription"/>
    <property type="evidence" value="ECO:0007669"/>
    <property type="project" value="TreeGrafter"/>
</dbReference>
<dbReference type="STRING" id="456327.BJD11_21335"/>
<dbReference type="CDD" id="cd08471">
    <property type="entry name" value="PBP2_CrgA_like_2"/>
    <property type="match status" value="1"/>
</dbReference>
<dbReference type="SUPFAM" id="SSF46785">
    <property type="entry name" value="Winged helix' DNA-binding domain"/>
    <property type="match status" value="1"/>
</dbReference>
<dbReference type="Proteomes" id="UP000007069">
    <property type="component" value="Chromosome"/>
</dbReference>
<dbReference type="EMBL" id="AM039952">
    <property type="protein sequence ID" value="CAJ21942.1"/>
    <property type="molecule type" value="Genomic_DNA"/>
</dbReference>
<dbReference type="PANTHER" id="PTHR30537:SF5">
    <property type="entry name" value="HTH-TYPE TRANSCRIPTIONAL ACTIVATOR TTDR-RELATED"/>
    <property type="match status" value="1"/>
</dbReference>
<dbReference type="InterPro" id="IPR058163">
    <property type="entry name" value="LysR-type_TF_proteobact-type"/>
</dbReference>
<evidence type="ECO:0000313" key="6">
    <source>
        <dbReference type="EMBL" id="CAJ21942.1"/>
    </source>
</evidence>
<keyword evidence="2" id="KW-0805">Transcription regulation</keyword>
<accession>Q3BYX1</accession>
<evidence type="ECO:0000313" key="7">
    <source>
        <dbReference type="Proteomes" id="UP000007069"/>
    </source>
</evidence>
<gene>
    <name evidence="6" type="ordered locus">XCV0311</name>
</gene>
<feature type="domain" description="HTH lysR-type" evidence="5">
    <location>
        <begin position="34"/>
        <end position="91"/>
    </location>
</feature>
<dbReference type="PANTHER" id="PTHR30537">
    <property type="entry name" value="HTH-TYPE TRANSCRIPTIONAL REGULATOR"/>
    <property type="match status" value="1"/>
</dbReference>
<dbReference type="Pfam" id="PF03466">
    <property type="entry name" value="LysR_substrate"/>
    <property type="match status" value="1"/>
</dbReference>
<proteinExistence type="inferred from homology"/>
<dbReference type="InterPro" id="IPR036390">
    <property type="entry name" value="WH_DNA-bd_sf"/>
</dbReference>
<dbReference type="GO" id="GO:0043565">
    <property type="term" value="F:sequence-specific DNA binding"/>
    <property type="evidence" value="ECO:0007669"/>
    <property type="project" value="TreeGrafter"/>
</dbReference>
<dbReference type="GO" id="GO:0003700">
    <property type="term" value="F:DNA-binding transcription factor activity"/>
    <property type="evidence" value="ECO:0007669"/>
    <property type="project" value="InterPro"/>
</dbReference>
<dbReference type="Gene3D" id="3.40.190.290">
    <property type="match status" value="1"/>
</dbReference>
<organism evidence="7">
    <name type="scientific">Xanthomonas euvesicatoria pv. vesicatoria (strain 85-10)</name>
    <name type="common">Xanthomonas campestris pv. vesicatoria</name>
    <dbReference type="NCBI Taxonomy" id="316273"/>
    <lineage>
        <taxon>Bacteria</taxon>
        <taxon>Pseudomonadati</taxon>
        <taxon>Pseudomonadota</taxon>
        <taxon>Gammaproteobacteria</taxon>
        <taxon>Lysobacterales</taxon>
        <taxon>Lysobacteraceae</taxon>
        <taxon>Xanthomonas</taxon>
    </lineage>
</organism>
<dbReference type="eggNOG" id="COG0583">
    <property type="taxonomic scope" value="Bacteria"/>
</dbReference>
<name>Q3BYX1_XANE5</name>
<dbReference type="KEGG" id="xcv:XCV0311"/>